<dbReference type="InterPro" id="IPR043128">
    <property type="entry name" value="Rev_trsase/Diguanyl_cyclase"/>
</dbReference>
<dbReference type="Proteomes" id="UP000008721">
    <property type="component" value="Chromosome"/>
</dbReference>
<accession>E4U1A3</accession>
<gene>
    <name evidence="3" type="ordered locus">Sulku_1779</name>
</gene>
<dbReference type="STRING" id="709032.Sulku_1779"/>
<dbReference type="PANTHER" id="PTHR45138:SF6">
    <property type="entry name" value="DIGUANYLATE CYCLASE DGCN"/>
    <property type="match status" value="1"/>
</dbReference>
<dbReference type="InterPro" id="IPR000160">
    <property type="entry name" value="GGDEF_dom"/>
</dbReference>
<dbReference type="GO" id="GO:1902201">
    <property type="term" value="P:negative regulation of bacterial-type flagellum-dependent cell motility"/>
    <property type="evidence" value="ECO:0007669"/>
    <property type="project" value="TreeGrafter"/>
</dbReference>
<dbReference type="AlphaFoldDB" id="E4U1A3"/>
<dbReference type="SUPFAM" id="SSF55073">
    <property type="entry name" value="Nucleotide cyclase"/>
    <property type="match status" value="1"/>
</dbReference>
<feature type="domain" description="GGDEF" evidence="2">
    <location>
        <begin position="136"/>
        <end position="256"/>
    </location>
</feature>
<name>E4U1A3_SULKY</name>
<dbReference type="RefSeq" id="WP_013460637.1">
    <property type="nucleotide sequence ID" value="NC_014762.1"/>
</dbReference>
<organism evidence="3 4">
    <name type="scientific">Sulfuricurvum kujiense (strain ATCC BAA-921 / DSM 16994 / JCM 11577 / YK-1)</name>
    <dbReference type="NCBI Taxonomy" id="709032"/>
    <lineage>
        <taxon>Bacteria</taxon>
        <taxon>Pseudomonadati</taxon>
        <taxon>Campylobacterota</taxon>
        <taxon>Epsilonproteobacteria</taxon>
        <taxon>Campylobacterales</taxon>
        <taxon>Sulfurimonadaceae</taxon>
        <taxon>Sulfuricurvum</taxon>
    </lineage>
</organism>
<dbReference type="SMART" id="SM00267">
    <property type="entry name" value="GGDEF"/>
    <property type="match status" value="1"/>
</dbReference>
<dbReference type="GO" id="GO:0043709">
    <property type="term" value="P:cell adhesion involved in single-species biofilm formation"/>
    <property type="evidence" value="ECO:0007669"/>
    <property type="project" value="TreeGrafter"/>
</dbReference>
<dbReference type="GO" id="GO:0052621">
    <property type="term" value="F:diguanylate cyclase activity"/>
    <property type="evidence" value="ECO:0007669"/>
    <property type="project" value="UniProtKB-EC"/>
</dbReference>
<evidence type="ECO:0000259" key="2">
    <source>
        <dbReference type="PROSITE" id="PS50887"/>
    </source>
</evidence>
<protein>
    <recommendedName>
        <fullName evidence="1">diguanylate cyclase</fullName>
        <ecNumber evidence="1">2.7.7.65</ecNumber>
    </recommendedName>
</protein>
<dbReference type="CDD" id="cd01949">
    <property type="entry name" value="GGDEF"/>
    <property type="match status" value="1"/>
</dbReference>
<dbReference type="Gene3D" id="3.30.70.270">
    <property type="match status" value="1"/>
</dbReference>
<dbReference type="InterPro" id="IPR050469">
    <property type="entry name" value="Diguanylate_Cyclase"/>
</dbReference>
<sequence>MIKNVHEQHVQITENIKNKIKALKVVFPSYYGKLYAEEAHLLNLDLQPEELLDADMLDEKVVHHVLRLSACAEQAIEAIESEDKKKLSAVLSETKVLRDEIQALQQIIYEDALTKSYNRKWFEDHYLNSDKHTMRGNGVMVMIDLNKFKEINDTYGHIIGDKILVHIAHKLKEIGGDVIRFGGDEFLVMFGSGEPVAKIEEKIDHMLMNCGKKSFKVEEDTFKVSFAYGVASFKQRDEWSSVIDTADKKMYQHKRL</sequence>
<dbReference type="Pfam" id="PF00990">
    <property type="entry name" value="GGDEF"/>
    <property type="match status" value="1"/>
</dbReference>
<evidence type="ECO:0000256" key="1">
    <source>
        <dbReference type="ARBA" id="ARBA00012528"/>
    </source>
</evidence>
<dbReference type="NCBIfam" id="TIGR00254">
    <property type="entry name" value="GGDEF"/>
    <property type="match status" value="1"/>
</dbReference>
<dbReference type="KEGG" id="sku:Sulku_1779"/>
<dbReference type="GO" id="GO:0005886">
    <property type="term" value="C:plasma membrane"/>
    <property type="evidence" value="ECO:0007669"/>
    <property type="project" value="TreeGrafter"/>
</dbReference>
<dbReference type="eggNOG" id="COG2199">
    <property type="taxonomic scope" value="Bacteria"/>
</dbReference>
<dbReference type="EC" id="2.7.7.65" evidence="1"/>
<reference evidence="3 4" key="1">
    <citation type="journal article" date="2012" name="Stand. Genomic Sci.">
        <title>Complete genome sequence of the sulfur compounds oxidizing chemolithoautotroph Sulfuricurvum kujiense type strain (YK-1(T)).</title>
        <authorList>
            <person name="Han C."/>
            <person name="Kotsyurbenko O."/>
            <person name="Chertkov O."/>
            <person name="Held B."/>
            <person name="Lapidus A."/>
            <person name="Nolan M."/>
            <person name="Lucas S."/>
            <person name="Hammon N."/>
            <person name="Deshpande S."/>
            <person name="Cheng J.F."/>
            <person name="Tapia R."/>
            <person name="Goodwin L.A."/>
            <person name="Pitluck S."/>
            <person name="Liolios K."/>
            <person name="Pagani I."/>
            <person name="Ivanova N."/>
            <person name="Mavromatis K."/>
            <person name="Mikhailova N."/>
            <person name="Pati A."/>
            <person name="Chen A."/>
            <person name="Palaniappan K."/>
            <person name="Land M."/>
            <person name="Hauser L."/>
            <person name="Chang Y.J."/>
            <person name="Jeffries C.D."/>
            <person name="Brambilla E.M."/>
            <person name="Rohde M."/>
            <person name="Spring S."/>
            <person name="Sikorski J."/>
            <person name="Goker M."/>
            <person name="Woyke T."/>
            <person name="Bristow J."/>
            <person name="Eisen J.A."/>
            <person name="Markowitz V."/>
            <person name="Hugenholtz P."/>
            <person name="Kyrpides N.C."/>
            <person name="Klenk H.P."/>
            <person name="Detter J.C."/>
        </authorList>
    </citation>
    <scope>NUCLEOTIDE SEQUENCE [LARGE SCALE GENOMIC DNA]</scope>
    <source>
        <strain evidence="4">ATCC BAA-921 / DSM 16994 / JCM 11577 / YK-1</strain>
    </source>
</reference>
<dbReference type="EMBL" id="CP002355">
    <property type="protein sequence ID" value="ADR34440.1"/>
    <property type="molecule type" value="Genomic_DNA"/>
</dbReference>
<keyword evidence="4" id="KW-1185">Reference proteome</keyword>
<evidence type="ECO:0000313" key="4">
    <source>
        <dbReference type="Proteomes" id="UP000008721"/>
    </source>
</evidence>
<dbReference type="PROSITE" id="PS50887">
    <property type="entry name" value="GGDEF"/>
    <property type="match status" value="1"/>
</dbReference>
<dbReference type="PANTHER" id="PTHR45138">
    <property type="entry name" value="REGULATORY COMPONENTS OF SENSORY TRANSDUCTION SYSTEM"/>
    <property type="match status" value="1"/>
</dbReference>
<dbReference type="HOGENOM" id="CLU_000445_11_16_7"/>
<evidence type="ECO:0000313" key="3">
    <source>
        <dbReference type="EMBL" id="ADR34440.1"/>
    </source>
</evidence>
<dbReference type="InterPro" id="IPR029787">
    <property type="entry name" value="Nucleotide_cyclase"/>
</dbReference>
<proteinExistence type="predicted"/>